<dbReference type="EMBL" id="JABCYN010000023">
    <property type="protein sequence ID" value="KAF6012626.1"/>
    <property type="molecule type" value="Genomic_DNA"/>
</dbReference>
<dbReference type="Pfam" id="PF12796">
    <property type="entry name" value="Ank_2"/>
    <property type="match status" value="2"/>
</dbReference>
<dbReference type="Gene3D" id="1.25.40.20">
    <property type="entry name" value="Ankyrin repeat-containing domain"/>
    <property type="match status" value="2"/>
</dbReference>
<evidence type="ECO:0000256" key="2">
    <source>
        <dbReference type="ARBA" id="ARBA00023043"/>
    </source>
</evidence>
<feature type="compositionally biased region" description="Basic and acidic residues" evidence="4">
    <location>
        <begin position="212"/>
        <end position="226"/>
    </location>
</feature>
<dbReference type="AlphaFoldDB" id="A0A8H6BJ73"/>
<evidence type="ECO:0000259" key="5">
    <source>
        <dbReference type="Pfam" id="PF24513"/>
    </source>
</evidence>
<feature type="repeat" description="ANK" evidence="3">
    <location>
        <begin position="521"/>
        <end position="553"/>
    </location>
</feature>
<feature type="region of interest" description="Disordered" evidence="4">
    <location>
        <begin position="595"/>
        <end position="615"/>
    </location>
</feature>
<name>A0A8H6BJ73_DEKBR</name>
<feature type="compositionally biased region" description="Polar residues" evidence="4">
    <location>
        <begin position="89"/>
        <end position="116"/>
    </location>
</feature>
<feature type="compositionally biased region" description="Basic and acidic residues" evidence="4">
    <location>
        <begin position="751"/>
        <end position="766"/>
    </location>
</feature>
<dbReference type="PANTHER" id="PTHR24171">
    <property type="entry name" value="ANKYRIN REPEAT DOMAIN-CONTAINING PROTEIN 39-RELATED"/>
    <property type="match status" value="1"/>
</dbReference>
<feature type="compositionally biased region" description="Low complexity" evidence="4">
    <location>
        <begin position="1"/>
        <end position="33"/>
    </location>
</feature>
<keyword evidence="2 3" id="KW-0040">ANK repeat</keyword>
<feature type="region of interest" description="Disordered" evidence="4">
    <location>
        <begin position="749"/>
        <end position="833"/>
    </location>
</feature>
<organism evidence="6 7">
    <name type="scientific">Dekkera bruxellensis</name>
    <name type="common">Brettanomyces custersii</name>
    <dbReference type="NCBI Taxonomy" id="5007"/>
    <lineage>
        <taxon>Eukaryota</taxon>
        <taxon>Fungi</taxon>
        <taxon>Dikarya</taxon>
        <taxon>Ascomycota</taxon>
        <taxon>Saccharomycotina</taxon>
        <taxon>Pichiomycetes</taxon>
        <taxon>Pichiales</taxon>
        <taxon>Pichiaceae</taxon>
        <taxon>Brettanomyces</taxon>
    </lineage>
</organism>
<feature type="compositionally biased region" description="Low complexity" evidence="4">
    <location>
        <begin position="418"/>
        <end position="431"/>
    </location>
</feature>
<keyword evidence="1" id="KW-0677">Repeat</keyword>
<feature type="repeat" description="ANK" evidence="3">
    <location>
        <begin position="453"/>
        <end position="485"/>
    </location>
</feature>
<dbReference type="InterPro" id="IPR036770">
    <property type="entry name" value="Ankyrin_rpt-contain_sf"/>
</dbReference>
<dbReference type="SMART" id="SM00248">
    <property type="entry name" value="ANK"/>
    <property type="match status" value="5"/>
</dbReference>
<evidence type="ECO:0000256" key="1">
    <source>
        <dbReference type="ARBA" id="ARBA00022737"/>
    </source>
</evidence>
<evidence type="ECO:0000256" key="3">
    <source>
        <dbReference type="PROSITE-ProRule" id="PRU00023"/>
    </source>
</evidence>
<feature type="compositionally biased region" description="Basic and acidic residues" evidence="4">
    <location>
        <begin position="866"/>
        <end position="875"/>
    </location>
</feature>
<reference evidence="6 7" key="1">
    <citation type="journal article" date="2020" name="Appl. Microbiol. Biotechnol.">
        <title>Targeted gene deletion in Brettanomyces bruxellensis with an expression-free CRISPR-Cas9 system.</title>
        <authorList>
            <person name="Varela C."/>
            <person name="Bartel C."/>
            <person name="Onetto C."/>
            <person name="Borneman A."/>
        </authorList>
    </citation>
    <scope>NUCLEOTIDE SEQUENCE [LARGE SCALE GENOMIC DNA]</scope>
    <source>
        <strain evidence="6 7">AWRI1613</strain>
    </source>
</reference>
<feature type="repeat" description="ANK" evidence="3">
    <location>
        <begin position="692"/>
        <end position="724"/>
    </location>
</feature>
<dbReference type="SUPFAM" id="SSF48403">
    <property type="entry name" value="Ankyrin repeat"/>
    <property type="match status" value="1"/>
</dbReference>
<feature type="region of interest" description="Disordered" evidence="4">
    <location>
        <begin position="1"/>
        <end position="235"/>
    </location>
</feature>
<protein>
    <recommendedName>
        <fullName evidence="5">DUF7593 domain-containing protein</fullName>
    </recommendedName>
</protein>
<dbReference type="InterPro" id="IPR002110">
    <property type="entry name" value="Ankyrin_rpt"/>
</dbReference>
<feature type="domain" description="DUF7593" evidence="5">
    <location>
        <begin position="1017"/>
        <end position="1110"/>
    </location>
</feature>
<feature type="compositionally biased region" description="Basic and acidic residues" evidence="4">
    <location>
        <begin position="302"/>
        <end position="337"/>
    </location>
</feature>
<feature type="repeat" description="ANK" evidence="3">
    <location>
        <begin position="664"/>
        <end position="691"/>
    </location>
</feature>
<dbReference type="PROSITE" id="PS50297">
    <property type="entry name" value="ANK_REP_REGION"/>
    <property type="match status" value="4"/>
</dbReference>
<feature type="compositionally biased region" description="Basic residues" evidence="4">
    <location>
        <begin position="778"/>
        <end position="791"/>
    </location>
</feature>
<dbReference type="PROSITE" id="PS50088">
    <property type="entry name" value="ANK_REPEAT"/>
    <property type="match status" value="5"/>
</dbReference>
<accession>A0A8H6BJ73</accession>
<feature type="compositionally biased region" description="Basic and acidic residues" evidence="4">
    <location>
        <begin position="179"/>
        <end position="204"/>
    </location>
</feature>
<feature type="repeat" description="ANK" evidence="3">
    <location>
        <begin position="486"/>
        <end position="518"/>
    </location>
</feature>
<feature type="compositionally biased region" description="Basic residues" evidence="4">
    <location>
        <begin position="401"/>
        <end position="410"/>
    </location>
</feature>
<feature type="region of interest" description="Disordered" evidence="4">
    <location>
        <begin position="302"/>
        <end position="451"/>
    </location>
</feature>
<evidence type="ECO:0000256" key="4">
    <source>
        <dbReference type="SAM" id="MobiDB-lite"/>
    </source>
</evidence>
<evidence type="ECO:0000313" key="7">
    <source>
        <dbReference type="Proteomes" id="UP000568158"/>
    </source>
</evidence>
<dbReference type="InterPro" id="IPR056015">
    <property type="entry name" value="DUF7593"/>
</dbReference>
<gene>
    <name evidence="6" type="ORF">HII12_002148</name>
</gene>
<proteinExistence type="predicted"/>
<feature type="compositionally biased region" description="Basic and acidic residues" evidence="4">
    <location>
        <begin position="792"/>
        <end position="812"/>
    </location>
</feature>
<feature type="compositionally biased region" description="Basic and acidic residues" evidence="4">
    <location>
        <begin position="53"/>
        <end position="77"/>
    </location>
</feature>
<dbReference type="PRINTS" id="PR01415">
    <property type="entry name" value="ANKYRIN"/>
</dbReference>
<feature type="region of interest" description="Disordered" evidence="4">
    <location>
        <begin position="861"/>
        <end position="882"/>
    </location>
</feature>
<dbReference type="Proteomes" id="UP000568158">
    <property type="component" value="Unassembled WGS sequence"/>
</dbReference>
<dbReference type="Pfam" id="PF00023">
    <property type="entry name" value="Ank"/>
    <property type="match status" value="1"/>
</dbReference>
<comment type="caution">
    <text evidence="6">The sequence shown here is derived from an EMBL/GenBank/DDBJ whole genome shotgun (WGS) entry which is preliminary data.</text>
</comment>
<feature type="compositionally biased region" description="Acidic residues" evidence="4">
    <location>
        <begin position="382"/>
        <end position="394"/>
    </location>
</feature>
<feature type="region of interest" description="Disordered" evidence="4">
    <location>
        <begin position="930"/>
        <end position="958"/>
    </location>
</feature>
<feature type="compositionally biased region" description="Polar residues" evidence="4">
    <location>
        <begin position="166"/>
        <end position="178"/>
    </location>
</feature>
<sequence>MPGEYNSNYSRRPGSSSGPPGSYRGSNSGSYRYNGHRGRNRYGGYRRGYSAEGYDRYRGSSYYKDRREYGGNRERTRYLGSPSSSSTSGDYNTLRRGQSYQNTPNNDSNVLSNNGRKSSEANSSKSEAYDGRTRYSRGFAPHFGHSQEAQDRTKNLGKAIPRGPAQLNQEESPQGNVQNEKHKSPKDRDMKVEVAKSGKVEVSKNDPNVRSSHPESRKDVAKEQKPRVRSSTLNVEGENISDNAKISGTYNVIPTEKSIDAIKEVQGNNANDKIFKPEERDESNEDLEKVMIKKIMKGSILKKEGAENTDKVQKKTEKFAKRSVDLVHEEKNEKDEGNENPGVNEKGESNVKISIQKNSELARDEDQPILNGRKKHSVIISDADESEADTEVEESLPVPSRRTRRIHRLISRRDQADDSSSSSERPEFLSSKMKKNKSQGTRKVSGRHGRDASGRTLLQRICARGNFDDAKKLIGSGADVNAADYAGNTPLHEAALEGYLEIATLLLDNNADIDKQSGQMDRDTPLIDAASNLHYDVVKLFIDRGADPTIANAQGDTALDSLEDEDDELDEDELKISKKLKRLLIHYTKDWKKSHQQERVRSGSAPATEPEDSITQRRNNNTFFDFFTREGRSEIYTKVSENDVTYVLNYLSNLAGSRVPPDLLTLAARHGHTDIASLLLAFGAKVNYHDSNGRTPLMYAVGKDHMDMVKLLLENGAKIALKDKEGKTALDYAKESDLYDEDEIALLNGKIPERNTEENDNDEKSSISHRQNGEQQKLRKTKPSKSRSKKQRKEEAKLPEATKALSFEHEKSSSPAADRNEPIAAPKMVKKSSNKIVSLSAPVDITVSEHRRKSIVENLSGNAVSEARHRSESRSRSGTPVVELTEKELNLKKQREEEAKIAREKLESERLERKRIRQQQIAKNIEEMEKKRAEEAKTEQLRKRKLEEKEQEESARKRRELEKIELAEKKKLEIEKKKLIRSYYPYGVRIAHFGRVPTAEEVTRYLPLYVFDIDGINYVVDVQACLVLGVENMFADYPELDKISVSLDHKSLVWNFLWPMIGSFIKRSGGESDNVQNLITMYEAEYNNFKKMMVHWIRLDQFYNLVERTPALKEVKTLIQKIGTCNMKIALNGPQQKTSSLPPPASILQKVVFQPHYSLKLD</sequence>
<evidence type="ECO:0000313" key="6">
    <source>
        <dbReference type="EMBL" id="KAF6012626.1"/>
    </source>
</evidence>
<dbReference type="Pfam" id="PF24513">
    <property type="entry name" value="DUF7593"/>
    <property type="match status" value="1"/>
</dbReference>
<dbReference type="PANTHER" id="PTHR24171:SF8">
    <property type="entry name" value="BRCA1-ASSOCIATED RING DOMAIN PROTEIN 1"/>
    <property type="match status" value="1"/>
</dbReference>